<evidence type="ECO:0000313" key="4">
    <source>
        <dbReference type="EMBL" id="MFD2567473.1"/>
    </source>
</evidence>
<feature type="domain" description="Protein FecR C-terminal" evidence="3">
    <location>
        <begin position="234"/>
        <end position="292"/>
    </location>
</feature>
<dbReference type="InterPro" id="IPR032508">
    <property type="entry name" value="FecR_C"/>
</dbReference>
<keyword evidence="1" id="KW-0472">Membrane</keyword>
<sequence>MEQHYDDTFLARWLANELTAEELSGFKNSEEYEKYAQIVEMLDTAEIANFDVESNLQATLEKLNSKAETKKRRVLPLWSYAAAASVALIFFMYSFFFTTTTYTTQLAEKIEFDLPDGSHVDLNAGSSLSFKKGDWKDERSLELDGEAFFKVEKGSTFTVNTDEGKVTVLGTQFVVNSREDFYNVICYEGKVKVITENNESVILTKGKAFAINKSVKKEYNVEALEPSWVKGASTFKSTSIELVLKELERQFNITINEKENVKPGLFTGSFSHKDVKLAVKTVFTAMEISYKMDADGNVVIQKP</sequence>
<evidence type="ECO:0000313" key="5">
    <source>
        <dbReference type="Proteomes" id="UP001597508"/>
    </source>
</evidence>
<reference evidence="5" key="1">
    <citation type="journal article" date="2019" name="Int. J. Syst. Evol. Microbiol.">
        <title>The Global Catalogue of Microorganisms (GCM) 10K type strain sequencing project: providing services to taxonomists for standard genome sequencing and annotation.</title>
        <authorList>
            <consortium name="The Broad Institute Genomics Platform"/>
            <consortium name="The Broad Institute Genome Sequencing Center for Infectious Disease"/>
            <person name="Wu L."/>
            <person name="Ma J."/>
        </authorList>
    </citation>
    <scope>NUCLEOTIDE SEQUENCE [LARGE SCALE GENOMIC DNA]</scope>
    <source>
        <strain evidence="5">KCTC 52127</strain>
    </source>
</reference>
<evidence type="ECO:0000259" key="2">
    <source>
        <dbReference type="Pfam" id="PF04773"/>
    </source>
</evidence>
<dbReference type="PANTHER" id="PTHR30273">
    <property type="entry name" value="PERIPLASMIC SIGNAL SENSOR AND SIGMA FACTOR ACTIVATOR FECR-RELATED"/>
    <property type="match status" value="1"/>
</dbReference>
<keyword evidence="1" id="KW-0812">Transmembrane</keyword>
<organism evidence="4 5">
    <name type="scientific">Pseudotenacibaculum haliotis</name>
    <dbReference type="NCBI Taxonomy" id="1862138"/>
    <lineage>
        <taxon>Bacteria</taxon>
        <taxon>Pseudomonadati</taxon>
        <taxon>Bacteroidota</taxon>
        <taxon>Flavobacteriia</taxon>
        <taxon>Flavobacteriales</taxon>
        <taxon>Flavobacteriaceae</taxon>
        <taxon>Pseudotenacibaculum</taxon>
    </lineage>
</organism>
<keyword evidence="5" id="KW-1185">Reference proteome</keyword>
<comment type="caution">
    <text evidence="4">The sequence shown here is derived from an EMBL/GenBank/DDBJ whole genome shotgun (WGS) entry which is preliminary data.</text>
</comment>
<gene>
    <name evidence="4" type="ORF">ACFSRZ_08815</name>
</gene>
<evidence type="ECO:0000259" key="3">
    <source>
        <dbReference type="Pfam" id="PF16344"/>
    </source>
</evidence>
<dbReference type="Pfam" id="PF04773">
    <property type="entry name" value="FecR"/>
    <property type="match status" value="1"/>
</dbReference>
<proteinExistence type="predicted"/>
<dbReference type="Gene3D" id="2.60.120.1440">
    <property type="match status" value="1"/>
</dbReference>
<keyword evidence="1" id="KW-1133">Transmembrane helix</keyword>
<protein>
    <submittedName>
        <fullName evidence="4">FecR family protein</fullName>
    </submittedName>
</protein>
<dbReference type="InterPro" id="IPR012373">
    <property type="entry name" value="Ferrdict_sens_TM"/>
</dbReference>
<dbReference type="RefSeq" id="WP_379666183.1">
    <property type="nucleotide sequence ID" value="NZ_JBHULH010000004.1"/>
</dbReference>
<name>A0ABW5LRM9_9FLAO</name>
<dbReference type="PIRSF" id="PIRSF018266">
    <property type="entry name" value="FecR"/>
    <property type="match status" value="1"/>
</dbReference>
<dbReference type="PANTHER" id="PTHR30273:SF2">
    <property type="entry name" value="PROTEIN FECR"/>
    <property type="match status" value="1"/>
</dbReference>
<dbReference type="Pfam" id="PF16344">
    <property type="entry name" value="FecR_C"/>
    <property type="match status" value="1"/>
</dbReference>
<feature type="transmembrane region" description="Helical" evidence="1">
    <location>
        <begin position="75"/>
        <end position="96"/>
    </location>
</feature>
<accession>A0ABW5LRM9</accession>
<dbReference type="Proteomes" id="UP001597508">
    <property type="component" value="Unassembled WGS sequence"/>
</dbReference>
<feature type="domain" description="FecR protein" evidence="2">
    <location>
        <begin position="101"/>
        <end position="192"/>
    </location>
</feature>
<evidence type="ECO:0000256" key="1">
    <source>
        <dbReference type="SAM" id="Phobius"/>
    </source>
</evidence>
<dbReference type="Gene3D" id="3.55.50.30">
    <property type="match status" value="1"/>
</dbReference>
<dbReference type="EMBL" id="JBHULH010000004">
    <property type="protein sequence ID" value="MFD2567473.1"/>
    <property type="molecule type" value="Genomic_DNA"/>
</dbReference>
<dbReference type="InterPro" id="IPR006860">
    <property type="entry name" value="FecR"/>
</dbReference>